<evidence type="ECO:0000259" key="5">
    <source>
        <dbReference type="SMART" id="SM00485"/>
    </source>
</evidence>
<evidence type="ECO:0008006" key="8">
    <source>
        <dbReference type="Google" id="ProtNLM"/>
    </source>
</evidence>
<organism evidence="6 7">
    <name type="scientific">Thelonectria olida</name>
    <dbReference type="NCBI Taxonomy" id="1576542"/>
    <lineage>
        <taxon>Eukaryota</taxon>
        <taxon>Fungi</taxon>
        <taxon>Dikarya</taxon>
        <taxon>Ascomycota</taxon>
        <taxon>Pezizomycotina</taxon>
        <taxon>Sordariomycetes</taxon>
        <taxon>Hypocreomycetidae</taxon>
        <taxon>Hypocreales</taxon>
        <taxon>Nectriaceae</taxon>
        <taxon>Thelonectria</taxon>
    </lineage>
</organism>
<dbReference type="Gene3D" id="3.40.50.1010">
    <property type="entry name" value="5'-nuclease"/>
    <property type="match status" value="2"/>
</dbReference>
<keyword evidence="2" id="KW-0378">Hydrolase</keyword>
<feature type="compositionally biased region" description="Basic residues" evidence="3">
    <location>
        <begin position="441"/>
        <end position="458"/>
    </location>
</feature>
<dbReference type="GO" id="GO:0008821">
    <property type="term" value="F:crossover junction DNA endonuclease activity"/>
    <property type="evidence" value="ECO:0007669"/>
    <property type="project" value="InterPro"/>
</dbReference>
<dbReference type="Pfam" id="PF00752">
    <property type="entry name" value="XPG_N"/>
    <property type="match status" value="1"/>
</dbReference>
<dbReference type="PRINTS" id="PR00853">
    <property type="entry name" value="XPGRADSUPER"/>
</dbReference>
<dbReference type="InterPro" id="IPR006084">
    <property type="entry name" value="XPG/Rad2"/>
</dbReference>
<dbReference type="InterPro" id="IPR006086">
    <property type="entry name" value="XPG-I_dom"/>
</dbReference>
<reference evidence="6 7" key="1">
    <citation type="journal article" date="2021" name="Nat. Commun.">
        <title>Genetic determinants of endophytism in the Arabidopsis root mycobiome.</title>
        <authorList>
            <person name="Mesny F."/>
            <person name="Miyauchi S."/>
            <person name="Thiergart T."/>
            <person name="Pickel B."/>
            <person name="Atanasova L."/>
            <person name="Karlsson M."/>
            <person name="Huettel B."/>
            <person name="Barry K.W."/>
            <person name="Haridas S."/>
            <person name="Chen C."/>
            <person name="Bauer D."/>
            <person name="Andreopoulos W."/>
            <person name="Pangilinan J."/>
            <person name="LaButti K."/>
            <person name="Riley R."/>
            <person name="Lipzen A."/>
            <person name="Clum A."/>
            <person name="Drula E."/>
            <person name="Henrissat B."/>
            <person name="Kohler A."/>
            <person name="Grigoriev I.V."/>
            <person name="Martin F.M."/>
            <person name="Hacquard S."/>
        </authorList>
    </citation>
    <scope>NUCLEOTIDE SEQUENCE [LARGE SCALE GENOMIC DNA]</scope>
    <source>
        <strain evidence="6 7">MPI-CAGE-CH-0241</strain>
    </source>
</reference>
<feature type="compositionally biased region" description="Pro residues" evidence="3">
    <location>
        <begin position="540"/>
        <end position="554"/>
    </location>
</feature>
<dbReference type="InterPro" id="IPR036279">
    <property type="entry name" value="5-3_exonuclease_C_sf"/>
</dbReference>
<dbReference type="Pfam" id="PF00867">
    <property type="entry name" value="XPG_I"/>
    <property type="match status" value="1"/>
</dbReference>
<protein>
    <recommendedName>
        <fullName evidence="8">Flap structure-specific endonuclease</fullName>
    </recommendedName>
</protein>
<dbReference type="Gene3D" id="1.10.150.20">
    <property type="entry name" value="5' to 3' exonuclease, C-terminal subdomain"/>
    <property type="match status" value="1"/>
</dbReference>
<dbReference type="GO" id="GO:0006281">
    <property type="term" value="P:DNA repair"/>
    <property type="evidence" value="ECO:0007669"/>
    <property type="project" value="UniProtKB-ARBA"/>
</dbReference>
<feature type="region of interest" description="Disordered" evidence="3">
    <location>
        <begin position="478"/>
        <end position="713"/>
    </location>
</feature>
<dbReference type="GO" id="GO:0017108">
    <property type="term" value="F:5'-flap endonuclease activity"/>
    <property type="evidence" value="ECO:0007669"/>
    <property type="project" value="TreeGrafter"/>
</dbReference>
<feature type="compositionally biased region" description="Polar residues" evidence="3">
    <location>
        <begin position="604"/>
        <end position="617"/>
    </location>
</feature>
<dbReference type="InterPro" id="IPR006085">
    <property type="entry name" value="XPG_DNA_repair_N"/>
</dbReference>
<name>A0A9P8WIF2_9HYPO</name>
<feature type="compositionally biased region" description="Low complexity" evidence="3">
    <location>
        <begin position="628"/>
        <end position="643"/>
    </location>
</feature>
<comment type="caution">
    <text evidence="6">The sequence shown here is derived from an EMBL/GenBank/DDBJ whole genome shotgun (WGS) entry which is preliminary data.</text>
</comment>
<feature type="region of interest" description="Disordered" evidence="3">
    <location>
        <begin position="370"/>
        <end position="399"/>
    </location>
</feature>
<dbReference type="SUPFAM" id="SSF47807">
    <property type="entry name" value="5' to 3' exonuclease, C-terminal subdomain"/>
    <property type="match status" value="1"/>
</dbReference>
<dbReference type="OrthoDB" id="2959108at2759"/>
<accession>A0A9P8WIF2</accession>
<evidence type="ECO:0000256" key="1">
    <source>
        <dbReference type="ARBA" id="ARBA00022722"/>
    </source>
</evidence>
<feature type="domain" description="XPG N-terminal" evidence="5">
    <location>
        <begin position="1"/>
        <end position="98"/>
    </location>
</feature>
<keyword evidence="7" id="KW-1185">Reference proteome</keyword>
<dbReference type="CDD" id="cd09870">
    <property type="entry name" value="PIN_YEN1"/>
    <property type="match status" value="1"/>
</dbReference>
<dbReference type="PANTHER" id="PTHR11081">
    <property type="entry name" value="FLAP ENDONUCLEASE FAMILY MEMBER"/>
    <property type="match status" value="1"/>
</dbReference>
<dbReference type="Proteomes" id="UP000777438">
    <property type="component" value="Unassembled WGS sequence"/>
</dbReference>
<feature type="domain" description="XPG-I" evidence="4">
    <location>
        <begin position="109"/>
        <end position="184"/>
    </location>
</feature>
<dbReference type="AlphaFoldDB" id="A0A9P8WIF2"/>
<dbReference type="InterPro" id="IPR041177">
    <property type="entry name" value="GEN1_C"/>
</dbReference>
<dbReference type="CDD" id="cd09906">
    <property type="entry name" value="H3TH_YEN1"/>
    <property type="match status" value="1"/>
</dbReference>
<evidence type="ECO:0000256" key="2">
    <source>
        <dbReference type="ARBA" id="ARBA00022801"/>
    </source>
</evidence>
<dbReference type="SMART" id="SM00484">
    <property type="entry name" value="XPGI"/>
    <property type="match status" value="1"/>
</dbReference>
<feature type="compositionally biased region" description="Polar residues" evidence="3">
    <location>
        <begin position="495"/>
        <end position="512"/>
    </location>
</feature>
<dbReference type="EMBL" id="JAGPYM010000003">
    <property type="protein sequence ID" value="KAH6897439.1"/>
    <property type="molecule type" value="Genomic_DNA"/>
</dbReference>
<evidence type="ECO:0000259" key="4">
    <source>
        <dbReference type="SMART" id="SM00484"/>
    </source>
</evidence>
<dbReference type="FunFam" id="3.40.50.1010:FF:000051">
    <property type="entry name" value="Rad2-like endonuclease, putative (AFU_orthologue AFUA_3G13260)"/>
    <property type="match status" value="1"/>
</dbReference>
<evidence type="ECO:0000313" key="6">
    <source>
        <dbReference type="EMBL" id="KAH6897439.1"/>
    </source>
</evidence>
<dbReference type="PANTHER" id="PTHR11081:SF75">
    <property type="entry name" value="ENDONUCLEASE, PUTATIVE (AFU_ORTHOLOGUE AFUA_3G13260)-RELATED"/>
    <property type="match status" value="1"/>
</dbReference>
<sequence>MGIPGIYPELGPGQRVSLSKLAADSFVNSGRPFRIAIDIAIWQFQAQAARGGANPAIRTLFYRLARLLGTPIEPIFVFDGPKKPAFKRNKRSFGRGDALATASAKRLIQLFGFTTHDAPAEAEAECALLQKHGIVDAVLSEDVDTIMFGCTRTLRNWSAEGKGSSPTHVSLYETKELGLDREGMVLVALMSGGDYLPAGIPGCGVKVACEAAKAGFGKSLCRLKKVGDSLAGIQEWTASLVHELRTNESGYFRTKHKALTIPEDFPRLEVLRYYTHPVVSPQSTLDAVRERFQKRDLHLKPLREFTRETFGWDLVKFVRALGPSLLVDKIQGDGELVKQITGRRTHFSTDATPELRLSFVPGEIIRLPEEEEVGEIPSSRDGLALNSDDDLDDESSKGVTTRVYDPSKLELVWVLEAVARHLIPSSVEEWEAAEAAKAARKIQKAPAKKKAISSKGKAKTGMAASAIDQYVHIIKKNSASTKPSAARRIRVPSSPLESSKQSTTPSPTNSPVRQKKPWTLASSQTTPRTRHEAIIISSSPPCPVDSPPASPSLPPRRLFGSDSCSQELPESVRSILASSNPAEVRDEERHRRGKTRSRVELPVPSSSQSGRLKQTSIDMFATRTPGTSASGASSQLAQSSQLGRPKRAPEQPIQEKPPSKPLSDWSDSGSDLEDLSTLLARPSALSPGKRRKDVLNHVNRSDSTSPNPAPVQKKKLYVPRTSAVGFVKEVEVEVDEYEDRIAEESVSLQRKGARGAVARMSDVVFIDLTGDD</sequence>
<feature type="region of interest" description="Disordered" evidence="3">
    <location>
        <begin position="441"/>
        <end position="461"/>
    </location>
</feature>
<evidence type="ECO:0000313" key="7">
    <source>
        <dbReference type="Proteomes" id="UP000777438"/>
    </source>
</evidence>
<dbReference type="SUPFAM" id="SSF88723">
    <property type="entry name" value="PIN domain-like"/>
    <property type="match status" value="1"/>
</dbReference>
<dbReference type="InterPro" id="IPR037316">
    <property type="entry name" value="Yen1_H3TH"/>
</dbReference>
<dbReference type="Pfam" id="PF18380">
    <property type="entry name" value="GEN1_C"/>
    <property type="match status" value="1"/>
</dbReference>
<dbReference type="SMART" id="SM00485">
    <property type="entry name" value="XPGN"/>
    <property type="match status" value="1"/>
</dbReference>
<gene>
    <name evidence="6" type="ORF">B0T10DRAFT_602757</name>
</gene>
<dbReference type="FunFam" id="3.40.50.1010:FF:000037">
    <property type="entry name" value="Rad2-like endonuclease, putative (AFU_orthologue AFUA_3G13260)"/>
    <property type="match status" value="1"/>
</dbReference>
<dbReference type="InterPro" id="IPR029060">
    <property type="entry name" value="PIN-like_dom_sf"/>
</dbReference>
<evidence type="ECO:0000256" key="3">
    <source>
        <dbReference type="SAM" id="MobiDB-lite"/>
    </source>
</evidence>
<keyword evidence="1" id="KW-0540">Nuclease</keyword>
<proteinExistence type="predicted"/>